<keyword evidence="8" id="KW-0460">Magnesium</keyword>
<evidence type="ECO:0000256" key="9">
    <source>
        <dbReference type="ARBA" id="ARBA00022956"/>
    </source>
</evidence>
<dbReference type="PRINTS" id="PR00673">
    <property type="entry name" value="LIGHTHARVSTA"/>
</dbReference>
<feature type="transmembrane region" description="Helical" evidence="14">
    <location>
        <begin position="12"/>
        <end position="32"/>
    </location>
</feature>
<dbReference type="EMBL" id="AE008920">
    <property type="protein sequence ID" value="AAM48606.1"/>
    <property type="molecule type" value="Genomic_DNA"/>
</dbReference>
<reference evidence="16" key="1">
    <citation type="journal article" date="2002" name="Nature">
        <title>Unsuspected diversity among marine aerobic anoxygenic phototrophs.</title>
        <authorList>
            <person name="Beja O."/>
            <person name="Suzuki M.T."/>
            <person name="Heidelberg J.F."/>
            <person name="Nelson W.C."/>
            <person name="Preston C.M."/>
            <person name="Hamada T."/>
            <person name="Eisen J.A."/>
            <person name="Fraser C.M."/>
            <person name="DeLong E.F."/>
        </authorList>
    </citation>
    <scope>NUCLEOTIDE SEQUENCE</scope>
</reference>
<evidence type="ECO:0000256" key="13">
    <source>
        <dbReference type="ARBA" id="ARBA00023243"/>
    </source>
</evidence>
<dbReference type="InterPro" id="IPR018332">
    <property type="entry name" value="Antenna_alpha"/>
</dbReference>
<dbReference type="GO" id="GO:0019684">
    <property type="term" value="P:photosynthesis, light reaction"/>
    <property type="evidence" value="ECO:0007669"/>
    <property type="project" value="InterPro"/>
</dbReference>
<dbReference type="GO" id="GO:0046872">
    <property type="term" value="F:metal ion binding"/>
    <property type="evidence" value="ECO:0007669"/>
    <property type="project" value="UniProtKB-KW"/>
</dbReference>
<evidence type="ECO:0000256" key="10">
    <source>
        <dbReference type="ARBA" id="ARBA00022989"/>
    </source>
</evidence>
<keyword evidence="9" id="KW-0076">Bacteriochlorophyll</keyword>
<evidence type="ECO:0000313" key="16">
    <source>
        <dbReference type="EMBL" id="AAM48606.1"/>
    </source>
</evidence>
<evidence type="ECO:0000256" key="14">
    <source>
        <dbReference type="SAM" id="Phobius"/>
    </source>
</evidence>
<keyword evidence="11" id="KW-0157">Chromophore</keyword>
<name>Q8KZ67_9PROT</name>
<proteinExistence type="predicted"/>
<keyword evidence="3" id="KW-1003">Cell membrane</keyword>
<evidence type="ECO:0000256" key="1">
    <source>
        <dbReference type="ARBA" id="ARBA00002455"/>
    </source>
</evidence>
<dbReference type="Pfam" id="PF00556">
    <property type="entry name" value="LHC"/>
    <property type="match status" value="1"/>
</dbReference>
<keyword evidence="6 14" id="KW-0812">Transmembrane</keyword>
<keyword evidence="7" id="KW-0479">Metal-binding</keyword>
<keyword evidence="13" id="KW-0437">Light-harvesting polypeptide</keyword>
<gene>
    <name evidence="16" type="primary">pufA</name>
    <name evidence="16" type="ORF">MBMO_EBAC000-29C02.12</name>
</gene>
<evidence type="ECO:0000256" key="6">
    <source>
        <dbReference type="ARBA" id="ARBA00022692"/>
    </source>
</evidence>
<dbReference type="GO" id="GO:0042314">
    <property type="term" value="F:bacteriochlorophyll binding"/>
    <property type="evidence" value="ECO:0007669"/>
    <property type="project" value="UniProtKB-KW"/>
</dbReference>
<accession>Q8KZ67</accession>
<sequence length="60" mass="6867">MSRIWMIFDPRRVLVAQGVFLFSVAVLIHFVLLSSEKYNWLVEFDAAPASYAQALPPARQ</sequence>
<evidence type="ECO:0000256" key="3">
    <source>
        <dbReference type="ARBA" id="ARBA00022475"/>
    </source>
</evidence>
<evidence type="ECO:0000256" key="2">
    <source>
        <dbReference type="ARBA" id="ARBA00004236"/>
    </source>
</evidence>
<dbReference type="GO" id="GO:0005886">
    <property type="term" value="C:plasma membrane"/>
    <property type="evidence" value="ECO:0007669"/>
    <property type="project" value="UniProtKB-SubCell"/>
</dbReference>
<dbReference type="SUPFAM" id="SSF56918">
    <property type="entry name" value="Light-harvesting complex subunits"/>
    <property type="match status" value="1"/>
</dbReference>
<keyword evidence="5" id="KW-0042">Antenna complex</keyword>
<organism evidence="16">
    <name type="scientific">uncultured marine proteobacterium</name>
    <dbReference type="NCBI Taxonomy" id="482892"/>
    <lineage>
        <taxon>Bacteria</taxon>
        <taxon>Pseudomonadati</taxon>
        <taxon>Pseudomonadota</taxon>
        <taxon>environmental samples</taxon>
    </lineage>
</organism>
<dbReference type="GO" id="GO:0030077">
    <property type="term" value="C:plasma membrane light-harvesting complex"/>
    <property type="evidence" value="ECO:0007669"/>
    <property type="project" value="InterPro"/>
</dbReference>
<dbReference type="InterPro" id="IPR035889">
    <property type="entry name" value="Light-harvesting_complex"/>
</dbReference>
<keyword evidence="4" id="KW-0148">Chlorophyll</keyword>
<evidence type="ECO:0000256" key="12">
    <source>
        <dbReference type="ARBA" id="ARBA00023136"/>
    </source>
</evidence>
<evidence type="ECO:0000256" key="4">
    <source>
        <dbReference type="ARBA" id="ARBA00022494"/>
    </source>
</evidence>
<protein>
    <submittedName>
        <fullName evidence="16">Light-harvesting protein, alpha chain</fullName>
    </submittedName>
</protein>
<evidence type="ECO:0000256" key="8">
    <source>
        <dbReference type="ARBA" id="ARBA00022842"/>
    </source>
</evidence>
<evidence type="ECO:0000259" key="15">
    <source>
        <dbReference type="Pfam" id="PF00556"/>
    </source>
</evidence>
<evidence type="ECO:0000256" key="11">
    <source>
        <dbReference type="ARBA" id="ARBA00022991"/>
    </source>
</evidence>
<comment type="subcellular location">
    <subcellularLocation>
        <location evidence="2">Cell membrane</location>
    </subcellularLocation>
</comment>
<evidence type="ECO:0000256" key="5">
    <source>
        <dbReference type="ARBA" id="ARBA00022549"/>
    </source>
</evidence>
<dbReference type="Gene3D" id="4.10.220.20">
    <property type="entry name" value="Light-harvesting complex"/>
    <property type="match status" value="1"/>
</dbReference>
<feature type="domain" description="Antenna complex alpha/beta subunit" evidence="15">
    <location>
        <begin position="1"/>
        <end position="41"/>
    </location>
</feature>
<evidence type="ECO:0000256" key="7">
    <source>
        <dbReference type="ARBA" id="ARBA00022723"/>
    </source>
</evidence>
<dbReference type="AlphaFoldDB" id="Q8KZ67"/>
<dbReference type="InterPro" id="IPR000066">
    <property type="entry name" value="Antenna_a/b"/>
</dbReference>
<comment type="function">
    <text evidence="1">Antenna complexes are light-harvesting systems, which transfer the excitation energy to the reaction centers.</text>
</comment>
<keyword evidence="10 14" id="KW-1133">Transmembrane helix</keyword>
<dbReference type="NCBIfam" id="NF040861">
    <property type="entry name" value="pufA_517_ASD"/>
    <property type="match status" value="1"/>
</dbReference>
<keyword evidence="12 14" id="KW-0472">Membrane</keyword>